<dbReference type="PANTHER" id="PTHR46004:SF3">
    <property type="entry name" value="CYCLIC AMP RESPONSE ELEMENT-BINDING PROTEIN A"/>
    <property type="match status" value="1"/>
</dbReference>
<dbReference type="KEGG" id="osn:115222005"/>
<dbReference type="PROSITE" id="PS00036">
    <property type="entry name" value="BZIP_BASIC"/>
    <property type="match status" value="1"/>
</dbReference>
<dbReference type="InterPro" id="IPR046347">
    <property type="entry name" value="bZIP_sf"/>
</dbReference>
<dbReference type="Gene3D" id="1.20.5.170">
    <property type="match status" value="1"/>
</dbReference>
<evidence type="ECO:0000256" key="5">
    <source>
        <dbReference type="ARBA" id="ARBA00023163"/>
    </source>
</evidence>
<evidence type="ECO:0000256" key="6">
    <source>
        <dbReference type="ARBA" id="ARBA00023242"/>
    </source>
</evidence>
<dbReference type="GO" id="GO:0005634">
    <property type="term" value="C:nucleus"/>
    <property type="evidence" value="ECO:0007669"/>
    <property type="project" value="UniProtKB-SubCell"/>
</dbReference>
<keyword evidence="7" id="KW-0175">Coiled coil</keyword>
<feature type="domain" description="BZIP" evidence="9">
    <location>
        <begin position="305"/>
        <end position="368"/>
    </location>
</feature>
<keyword evidence="6" id="KW-0539">Nucleus</keyword>
<keyword evidence="10" id="KW-1185">Reference proteome</keyword>
<protein>
    <submittedName>
        <fullName evidence="11">Cyclic AMP-responsive element-binding protein 3-like protein 2</fullName>
    </submittedName>
</protein>
<reference evidence="11" key="1">
    <citation type="submission" date="2025-08" db="UniProtKB">
        <authorList>
            <consortium name="RefSeq"/>
        </authorList>
    </citation>
    <scope>IDENTIFICATION</scope>
</reference>
<keyword evidence="2" id="KW-0805">Transcription regulation</keyword>
<evidence type="ECO:0000256" key="3">
    <source>
        <dbReference type="ARBA" id="ARBA00023125"/>
    </source>
</evidence>
<evidence type="ECO:0000313" key="11">
    <source>
        <dbReference type="RefSeq" id="XP_029647975.2"/>
    </source>
</evidence>
<dbReference type="SMART" id="SM00338">
    <property type="entry name" value="BRLZ"/>
    <property type="match status" value="1"/>
</dbReference>
<dbReference type="CDD" id="cd14689">
    <property type="entry name" value="bZIP_CREB3"/>
    <property type="match status" value="1"/>
</dbReference>
<proteinExistence type="predicted"/>
<feature type="compositionally biased region" description="Low complexity" evidence="8">
    <location>
        <begin position="222"/>
        <end position="247"/>
    </location>
</feature>
<name>A0A6P7TCC4_9MOLL</name>
<keyword evidence="3" id="KW-0238">DNA-binding</keyword>
<evidence type="ECO:0000256" key="2">
    <source>
        <dbReference type="ARBA" id="ARBA00023015"/>
    </source>
</evidence>
<dbReference type="FunFam" id="1.20.5.170:FF:000054">
    <property type="entry name" value="Cyclic AMP-responsive element-binding protein 3-like 2"/>
    <property type="match status" value="1"/>
</dbReference>
<dbReference type="RefSeq" id="XP_029647975.2">
    <property type="nucleotide sequence ID" value="XM_029792115.2"/>
</dbReference>
<gene>
    <name evidence="11" type="primary">LOC115222005</name>
</gene>
<dbReference type="Proteomes" id="UP000515154">
    <property type="component" value="Linkage group LG19"/>
</dbReference>
<feature type="coiled-coil region" evidence="7">
    <location>
        <begin position="319"/>
        <end position="371"/>
    </location>
</feature>
<evidence type="ECO:0000259" key="9">
    <source>
        <dbReference type="PROSITE" id="PS50217"/>
    </source>
</evidence>
<keyword evidence="4" id="KW-0010">Activator</keyword>
<sequence length="549" mass="60643">MISALLCMGHNKYDIAKQLNVSRMTVHKNEKDLKGRLQLGKPQVVNCLTVIIVFSFFSDIDTDIFDSNHGALDLSQKNYSPAQIIIKQEPSEKEKIANSTRANNNTNTATVANITNIISNNSNSCNNIISAINSNITNISEDDNNIINDSNSIDSPLSNSTTLPTSNVQPTLIFSTTTSCPVKTETPILPNISIKSEPTEFMDTSSDHSGYESMNLPPTPPSSNTSDSEGSFSPLRSAPSSPVRPVSTAKSLPSNNTKHISQPLFTNPIPQSGYLILSEEEKRTLIAEGYPIPGKLPLTKQEEKNLKKIRRKIKNKISAQESRRKKKEYLETLEKQVEAFTQENVDLKKKVDSLETNNRSLIGQLQKLQAQCGKIPRSSSASSTQTGTVLMVVVLSFAVFLGSWAPTSLNIGYSSPSNQPDIFYSNPRPMHPSPSMGPQLQNVRVADYPSRSMKSRVLLSVRDELEDNGLFGPNVPMKNTADHNADFPLKANKSHMGTKPIMWQLLSFKVPYIVNFPLTNSSRLELPFSIALQDNFHNKQAATGYHNFC</sequence>
<accession>A0A6P7TCC4</accession>
<organism evidence="10 11">
    <name type="scientific">Octopus sinensis</name>
    <name type="common">East Asian common octopus</name>
    <dbReference type="NCBI Taxonomy" id="2607531"/>
    <lineage>
        <taxon>Eukaryota</taxon>
        <taxon>Metazoa</taxon>
        <taxon>Spiralia</taxon>
        <taxon>Lophotrochozoa</taxon>
        <taxon>Mollusca</taxon>
        <taxon>Cephalopoda</taxon>
        <taxon>Coleoidea</taxon>
        <taxon>Octopodiformes</taxon>
        <taxon>Octopoda</taxon>
        <taxon>Incirrata</taxon>
        <taxon>Octopodidae</taxon>
        <taxon>Octopus</taxon>
    </lineage>
</organism>
<evidence type="ECO:0000256" key="4">
    <source>
        <dbReference type="ARBA" id="ARBA00023159"/>
    </source>
</evidence>
<dbReference type="SUPFAM" id="SSF57959">
    <property type="entry name" value="Leucine zipper domain"/>
    <property type="match status" value="1"/>
</dbReference>
<dbReference type="GO" id="GO:0035497">
    <property type="term" value="F:cAMP response element binding"/>
    <property type="evidence" value="ECO:0007669"/>
    <property type="project" value="TreeGrafter"/>
</dbReference>
<dbReference type="Pfam" id="PF00170">
    <property type="entry name" value="bZIP_1"/>
    <property type="match status" value="1"/>
</dbReference>
<evidence type="ECO:0000256" key="8">
    <source>
        <dbReference type="SAM" id="MobiDB-lite"/>
    </source>
</evidence>
<dbReference type="AlphaFoldDB" id="A0A6P7TCC4"/>
<dbReference type="PANTHER" id="PTHR46004">
    <property type="entry name" value="CYCLIC AMP RESPONSE ELEMENT-BINDING PROTEIN A"/>
    <property type="match status" value="1"/>
</dbReference>
<evidence type="ECO:0000313" key="10">
    <source>
        <dbReference type="Proteomes" id="UP000515154"/>
    </source>
</evidence>
<feature type="compositionally biased region" description="Polar residues" evidence="8">
    <location>
        <begin position="248"/>
        <end position="265"/>
    </location>
</feature>
<evidence type="ECO:0000256" key="1">
    <source>
        <dbReference type="ARBA" id="ARBA00004123"/>
    </source>
</evidence>
<dbReference type="InterPro" id="IPR004827">
    <property type="entry name" value="bZIP"/>
</dbReference>
<keyword evidence="5" id="KW-0804">Transcription</keyword>
<comment type="subcellular location">
    <subcellularLocation>
        <location evidence="1">Nucleus</location>
    </subcellularLocation>
</comment>
<evidence type="ECO:0000256" key="7">
    <source>
        <dbReference type="SAM" id="Coils"/>
    </source>
</evidence>
<dbReference type="PROSITE" id="PS50217">
    <property type="entry name" value="BZIP"/>
    <property type="match status" value="1"/>
</dbReference>
<dbReference type="GO" id="GO:0000981">
    <property type="term" value="F:DNA-binding transcription factor activity, RNA polymerase II-specific"/>
    <property type="evidence" value="ECO:0007669"/>
    <property type="project" value="TreeGrafter"/>
</dbReference>
<feature type="region of interest" description="Disordered" evidence="8">
    <location>
        <begin position="189"/>
        <end position="265"/>
    </location>
</feature>